<evidence type="ECO:0000313" key="4">
    <source>
        <dbReference type="EMBL" id="CAB5023039.1"/>
    </source>
</evidence>
<dbReference type="GO" id="GO:0043023">
    <property type="term" value="F:ribosomal large subunit binding"/>
    <property type="evidence" value="ECO:0007669"/>
    <property type="project" value="TreeGrafter"/>
</dbReference>
<dbReference type="GO" id="GO:0017148">
    <property type="term" value="P:negative regulation of translation"/>
    <property type="evidence" value="ECO:0007669"/>
    <property type="project" value="TreeGrafter"/>
</dbReference>
<dbReference type="HAMAP" id="MF_01477">
    <property type="entry name" value="Iojap_RsfS"/>
    <property type="match status" value="1"/>
</dbReference>
<dbReference type="Gene3D" id="3.30.460.10">
    <property type="entry name" value="Beta Polymerase, domain 2"/>
    <property type="match status" value="1"/>
</dbReference>
<dbReference type="PANTHER" id="PTHR21043:SF0">
    <property type="entry name" value="MITOCHONDRIAL ASSEMBLY OF RIBOSOMAL LARGE SUBUNIT PROTEIN 1"/>
    <property type="match status" value="1"/>
</dbReference>
<reference evidence="3" key="1">
    <citation type="submission" date="2020-05" db="EMBL/GenBank/DDBJ databases">
        <authorList>
            <person name="Chiriac C."/>
            <person name="Salcher M."/>
            <person name="Ghai R."/>
            <person name="Kavagutti S V."/>
        </authorList>
    </citation>
    <scope>NUCLEOTIDE SEQUENCE</scope>
</reference>
<dbReference type="EMBL" id="CAFBPM010000009">
    <property type="protein sequence ID" value="CAB5023039.1"/>
    <property type="molecule type" value="Genomic_DNA"/>
</dbReference>
<dbReference type="InterPro" id="IPR004394">
    <property type="entry name" value="Iojap/RsfS/C7orf30"/>
</dbReference>
<evidence type="ECO:0000313" key="2">
    <source>
        <dbReference type="EMBL" id="CAB4824793.1"/>
    </source>
</evidence>
<accession>A0A6J7CU20</accession>
<dbReference type="EMBL" id="CAFBLT010000001">
    <property type="protein sequence ID" value="CAB4861346.1"/>
    <property type="molecule type" value="Genomic_DNA"/>
</dbReference>
<gene>
    <name evidence="2" type="ORF">UFOPK3164_00672</name>
    <name evidence="3" type="ORF">UFOPK3427_00207</name>
    <name evidence="4" type="ORF">UFOPK4112_01034</name>
</gene>
<dbReference type="PANTHER" id="PTHR21043">
    <property type="entry name" value="IOJAP SUPERFAMILY ORTHOLOG"/>
    <property type="match status" value="1"/>
</dbReference>
<evidence type="ECO:0000256" key="1">
    <source>
        <dbReference type="ARBA" id="ARBA00010574"/>
    </source>
</evidence>
<comment type="similarity">
    <text evidence="1">Belongs to the Iojap/RsfS family.</text>
</comment>
<proteinExistence type="inferred from homology"/>
<dbReference type="AlphaFoldDB" id="A0A6J7CU20"/>
<organism evidence="3">
    <name type="scientific">freshwater metagenome</name>
    <dbReference type="NCBI Taxonomy" id="449393"/>
    <lineage>
        <taxon>unclassified sequences</taxon>
        <taxon>metagenomes</taxon>
        <taxon>ecological metagenomes</taxon>
    </lineage>
</organism>
<dbReference type="SUPFAM" id="SSF81301">
    <property type="entry name" value="Nucleotidyltransferase"/>
    <property type="match status" value="1"/>
</dbReference>
<dbReference type="EMBL" id="CAFABE010000023">
    <property type="protein sequence ID" value="CAB4824793.1"/>
    <property type="molecule type" value="Genomic_DNA"/>
</dbReference>
<dbReference type="InterPro" id="IPR043519">
    <property type="entry name" value="NT_sf"/>
</dbReference>
<sequence>MENASTSHLESRALVDAAVVAADAKLAEELVALDVSELLGVVDYFVIASGRNSRQVSTLVDSIEEATKAHTDRGPLRVEGVKDASWVLMDYGDVVVHVFLDETRRFYDLEHLWSGAPRVDLSQVLPRARNEKASGS</sequence>
<dbReference type="NCBIfam" id="TIGR00090">
    <property type="entry name" value="rsfS_iojap_ybeB"/>
    <property type="match status" value="1"/>
</dbReference>
<evidence type="ECO:0000313" key="3">
    <source>
        <dbReference type="EMBL" id="CAB4861346.1"/>
    </source>
</evidence>
<protein>
    <submittedName>
        <fullName evidence="3">Unannotated protein</fullName>
    </submittedName>
</protein>
<name>A0A6J7CU20_9ZZZZ</name>
<dbReference type="GO" id="GO:0090071">
    <property type="term" value="P:negative regulation of ribosome biogenesis"/>
    <property type="evidence" value="ECO:0007669"/>
    <property type="project" value="TreeGrafter"/>
</dbReference>
<dbReference type="Pfam" id="PF02410">
    <property type="entry name" value="RsfS"/>
    <property type="match status" value="1"/>
</dbReference>